<dbReference type="InterPro" id="IPR043504">
    <property type="entry name" value="Peptidase_S1_PA_chymotrypsin"/>
</dbReference>
<name>A0A4S2L0Z5_9HYME</name>
<sequence>MPILIKLNTEIIIATIGNSKQFIGDTGSPLVANGFQIGIASYYYPCAMGHPNFHARASSSISWIFANLKN</sequence>
<feature type="domain" description="Peptidase S1" evidence="1">
    <location>
        <begin position="9"/>
        <end position="64"/>
    </location>
</feature>
<dbReference type="AlphaFoldDB" id="A0A4S2L0Z5"/>
<accession>A0A4S2L0Z5</accession>
<dbReference type="SUPFAM" id="SSF50494">
    <property type="entry name" value="Trypsin-like serine proteases"/>
    <property type="match status" value="1"/>
</dbReference>
<dbReference type="Gene3D" id="2.40.10.10">
    <property type="entry name" value="Trypsin-like serine proteases"/>
    <property type="match status" value="1"/>
</dbReference>
<dbReference type="InterPro" id="IPR009003">
    <property type="entry name" value="Peptidase_S1_PA"/>
</dbReference>
<dbReference type="GO" id="GO:0004252">
    <property type="term" value="F:serine-type endopeptidase activity"/>
    <property type="evidence" value="ECO:0007669"/>
    <property type="project" value="InterPro"/>
</dbReference>
<dbReference type="Proteomes" id="UP000310200">
    <property type="component" value="Unassembled WGS sequence"/>
</dbReference>
<dbReference type="EMBL" id="QBLH01000426">
    <property type="protein sequence ID" value="TGZ55746.1"/>
    <property type="molecule type" value="Genomic_DNA"/>
</dbReference>
<dbReference type="Pfam" id="PF00089">
    <property type="entry name" value="Trypsin"/>
    <property type="match status" value="1"/>
</dbReference>
<evidence type="ECO:0000313" key="2">
    <source>
        <dbReference type="EMBL" id="TGZ55746.1"/>
    </source>
</evidence>
<protein>
    <submittedName>
        <fullName evidence="2">Chymotrypsin-1</fullName>
    </submittedName>
</protein>
<reference evidence="2 3" key="1">
    <citation type="journal article" date="2019" name="Philos. Trans. R. Soc. Lond., B, Biol. Sci.">
        <title>Ant behaviour and brain gene expression of defending hosts depend on the ecological success of the intruding social parasite.</title>
        <authorList>
            <person name="Kaur R."/>
            <person name="Stoldt M."/>
            <person name="Jongepier E."/>
            <person name="Feldmeyer B."/>
            <person name="Menzel F."/>
            <person name="Bornberg-Bauer E."/>
            <person name="Foitzik S."/>
        </authorList>
    </citation>
    <scope>NUCLEOTIDE SEQUENCE [LARGE SCALE GENOMIC DNA]</scope>
    <source>
        <tissue evidence="2">Whole body</tissue>
    </source>
</reference>
<gene>
    <name evidence="2" type="ORF">DBV15_12907</name>
</gene>
<evidence type="ECO:0000313" key="3">
    <source>
        <dbReference type="Proteomes" id="UP000310200"/>
    </source>
</evidence>
<dbReference type="InterPro" id="IPR001254">
    <property type="entry name" value="Trypsin_dom"/>
</dbReference>
<proteinExistence type="predicted"/>
<comment type="caution">
    <text evidence="2">The sequence shown here is derived from an EMBL/GenBank/DDBJ whole genome shotgun (WGS) entry which is preliminary data.</text>
</comment>
<keyword evidence="3" id="KW-1185">Reference proteome</keyword>
<organism evidence="2 3">
    <name type="scientific">Temnothorax longispinosus</name>
    <dbReference type="NCBI Taxonomy" id="300112"/>
    <lineage>
        <taxon>Eukaryota</taxon>
        <taxon>Metazoa</taxon>
        <taxon>Ecdysozoa</taxon>
        <taxon>Arthropoda</taxon>
        <taxon>Hexapoda</taxon>
        <taxon>Insecta</taxon>
        <taxon>Pterygota</taxon>
        <taxon>Neoptera</taxon>
        <taxon>Endopterygota</taxon>
        <taxon>Hymenoptera</taxon>
        <taxon>Apocrita</taxon>
        <taxon>Aculeata</taxon>
        <taxon>Formicoidea</taxon>
        <taxon>Formicidae</taxon>
        <taxon>Myrmicinae</taxon>
        <taxon>Temnothorax</taxon>
    </lineage>
</organism>
<dbReference type="GO" id="GO:0006508">
    <property type="term" value="P:proteolysis"/>
    <property type="evidence" value="ECO:0007669"/>
    <property type="project" value="InterPro"/>
</dbReference>
<evidence type="ECO:0000259" key="1">
    <source>
        <dbReference type="Pfam" id="PF00089"/>
    </source>
</evidence>